<dbReference type="InterPro" id="IPR014722">
    <property type="entry name" value="Rib_uL2_dom2"/>
</dbReference>
<evidence type="ECO:0000256" key="5">
    <source>
        <dbReference type="ARBA" id="ARBA00023128"/>
    </source>
</evidence>
<dbReference type="GO" id="GO:0003723">
    <property type="term" value="F:RNA binding"/>
    <property type="evidence" value="ECO:0007669"/>
    <property type="project" value="InterPro"/>
</dbReference>
<evidence type="ECO:0000313" key="12">
    <source>
        <dbReference type="Ensembl" id="ENSCPVP00000015958.2"/>
    </source>
</evidence>
<feature type="domain" description="KOW" evidence="11">
    <location>
        <begin position="170"/>
        <end position="197"/>
    </location>
</feature>
<dbReference type="AlphaFoldDB" id="A0A8C3N4Y1"/>
<name>A0A8C3N4Y1_GEOPR</name>
<evidence type="ECO:0000256" key="10">
    <source>
        <dbReference type="SAM" id="MobiDB-lite"/>
    </source>
</evidence>
<evidence type="ECO:0000256" key="7">
    <source>
        <dbReference type="ARBA" id="ARBA00035283"/>
    </source>
</evidence>
<reference evidence="12" key="1">
    <citation type="submission" date="2020-02" db="EMBL/GenBank/DDBJ databases">
        <authorList>
            <person name="Enbody D E."/>
            <person name="Pettersson E M."/>
        </authorList>
    </citation>
    <scope>NUCLEOTIDE SEQUENCE [LARGE SCALE GENOMIC DNA]</scope>
</reference>
<evidence type="ECO:0000256" key="1">
    <source>
        <dbReference type="ARBA" id="ARBA00004173"/>
    </source>
</evidence>
<evidence type="ECO:0000313" key="13">
    <source>
        <dbReference type="Proteomes" id="UP000694382"/>
    </source>
</evidence>
<dbReference type="GO" id="GO:1990904">
    <property type="term" value="C:ribonucleoprotein complex"/>
    <property type="evidence" value="ECO:0007669"/>
    <property type="project" value="UniProtKB-KW"/>
</dbReference>
<evidence type="ECO:0000256" key="8">
    <source>
        <dbReference type="ARBA" id="ARBA00035357"/>
    </source>
</evidence>
<evidence type="ECO:0000256" key="6">
    <source>
        <dbReference type="ARBA" id="ARBA00023274"/>
    </source>
</evidence>
<dbReference type="GO" id="GO:0005739">
    <property type="term" value="C:mitochondrion"/>
    <property type="evidence" value="ECO:0007669"/>
    <property type="project" value="UniProtKB-SubCell"/>
</dbReference>
<keyword evidence="3" id="KW-0809">Transit peptide</keyword>
<dbReference type="Pfam" id="PF00467">
    <property type="entry name" value="KOW"/>
    <property type="match status" value="1"/>
</dbReference>
<dbReference type="NCBIfam" id="TIGR01079">
    <property type="entry name" value="rplX_bact"/>
    <property type="match status" value="1"/>
</dbReference>
<keyword evidence="13" id="KW-1185">Reference proteome</keyword>
<organism evidence="12 13">
    <name type="scientific">Geospiza parvula</name>
    <name type="common">Small tree-finch</name>
    <name type="synonym">Camarhynchus parvulus</name>
    <dbReference type="NCBI Taxonomy" id="87175"/>
    <lineage>
        <taxon>Eukaryota</taxon>
        <taxon>Metazoa</taxon>
        <taxon>Chordata</taxon>
        <taxon>Craniata</taxon>
        <taxon>Vertebrata</taxon>
        <taxon>Euteleostomi</taxon>
        <taxon>Archelosauria</taxon>
        <taxon>Archosauria</taxon>
        <taxon>Dinosauria</taxon>
        <taxon>Saurischia</taxon>
        <taxon>Theropoda</taxon>
        <taxon>Coelurosauria</taxon>
        <taxon>Aves</taxon>
        <taxon>Neognathae</taxon>
        <taxon>Neoaves</taxon>
        <taxon>Telluraves</taxon>
        <taxon>Australaves</taxon>
        <taxon>Passeriformes</taxon>
        <taxon>Thraupidae</taxon>
        <taxon>Camarhynchus</taxon>
    </lineage>
</organism>
<dbReference type="Ensembl" id="ENSCPVT00000016666.2">
    <property type="protein sequence ID" value="ENSCPVP00000015958.2"/>
    <property type="gene ID" value="ENSCPVG00000011694.2"/>
</dbReference>
<accession>A0A8U8CID6</accession>
<evidence type="ECO:0000256" key="2">
    <source>
        <dbReference type="ARBA" id="ARBA00010618"/>
    </source>
</evidence>
<accession>A0A8C3N4Y1</accession>
<reference evidence="12" key="3">
    <citation type="submission" date="2025-09" db="UniProtKB">
        <authorList>
            <consortium name="Ensembl"/>
        </authorList>
    </citation>
    <scope>IDENTIFICATION</scope>
</reference>
<dbReference type="InterPro" id="IPR041988">
    <property type="entry name" value="Ribosomal_uL24_KOW"/>
</dbReference>
<comment type="similarity">
    <text evidence="2 9">Belongs to the universal ribosomal protein uL24 family.</text>
</comment>
<dbReference type="InterPro" id="IPR003256">
    <property type="entry name" value="Ribosomal_uL24"/>
</dbReference>
<comment type="subcellular location">
    <subcellularLocation>
        <location evidence="1">Mitochondrion</location>
    </subcellularLocation>
</comment>
<dbReference type="InterPro" id="IPR057264">
    <property type="entry name" value="Ribosomal_uL24_C"/>
</dbReference>
<dbReference type="InterPro" id="IPR005825">
    <property type="entry name" value="Ribosomal_uL24_CS"/>
</dbReference>
<keyword evidence="5" id="KW-0496">Mitochondrion</keyword>
<dbReference type="PANTHER" id="PTHR12903">
    <property type="entry name" value="MITOCHONDRIAL RIBOSOMAL PROTEIN L24"/>
    <property type="match status" value="1"/>
</dbReference>
<proteinExistence type="inferred from homology"/>
<evidence type="ECO:0000256" key="9">
    <source>
        <dbReference type="RuleBase" id="RU003477"/>
    </source>
</evidence>
<dbReference type="PROSITE" id="PS01108">
    <property type="entry name" value="RIBOSOMAL_L24"/>
    <property type="match status" value="1"/>
</dbReference>
<keyword evidence="6 9" id="KW-0687">Ribonucleoprotein</keyword>
<feature type="region of interest" description="Disordered" evidence="10">
    <location>
        <begin position="132"/>
        <end position="153"/>
    </location>
</feature>
<dbReference type="InterPro" id="IPR008991">
    <property type="entry name" value="Translation_prot_SH3-like_sf"/>
</dbReference>
<evidence type="ECO:0000256" key="3">
    <source>
        <dbReference type="ARBA" id="ARBA00022946"/>
    </source>
</evidence>
<dbReference type="InterPro" id="IPR005824">
    <property type="entry name" value="KOW"/>
</dbReference>
<keyword evidence="4 9" id="KW-0689">Ribosomal protein</keyword>
<dbReference type="Proteomes" id="UP000694382">
    <property type="component" value="Chromosome 25"/>
</dbReference>
<dbReference type="FunFam" id="2.30.30.30:FF:000032">
    <property type="entry name" value="39S ribosomal protein L24, mitochondrial"/>
    <property type="match status" value="1"/>
</dbReference>
<evidence type="ECO:0000256" key="4">
    <source>
        <dbReference type="ARBA" id="ARBA00022980"/>
    </source>
</evidence>
<dbReference type="Pfam" id="PF17136">
    <property type="entry name" value="ribosomal_L24"/>
    <property type="match status" value="1"/>
</dbReference>
<sequence length="331" mass="36170">MGEGELCQYLDPGLWGFTGDRVPFGGMVGVRVCGIPGSLHGQGMALPVPGSPLGCGDLLGGVRVVGSHLWGAALPDASLPFRGGSGWVGVTLLDTHSPGEDEGCPQSPPALPARSTMRLSVLLSAARPRLPPGYRHGTWPPDSTAARLRNPPGQRRRKVFVEPIAKDDWKVFKGDTVQVLAGKDAGKQGLVSQVVQARNWVVVEGLNTHYRYVNRTAKYSGTYIASEAPLLLSQISLVDPEDRKPTEVEWRFTEEGERVRVSLRSGRILPVPPQPRKDGIVPEQWIDGPKDTSQEDALAKTYRPSLKTFEEEIMDAMGIVETRRAKKSYWY</sequence>
<dbReference type="GO" id="GO:0003735">
    <property type="term" value="F:structural constituent of ribosome"/>
    <property type="evidence" value="ECO:0007669"/>
    <property type="project" value="InterPro"/>
</dbReference>
<dbReference type="Gene3D" id="2.30.30.30">
    <property type="match status" value="1"/>
</dbReference>
<reference evidence="12" key="2">
    <citation type="submission" date="2025-08" db="UniProtKB">
        <authorList>
            <consortium name="Ensembl"/>
        </authorList>
    </citation>
    <scope>IDENTIFICATION</scope>
</reference>
<dbReference type="SUPFAM" id="SSF50104">
    <property type="entry name" value="Translation proteins SH3-like domain"/>
    <property type="match status" value="1"/>
</dbReference>
<protein>
    <recommendedName>
        <fullName evidence="7">Large ribosomal subunit protein uL24m</fullName>
    </recommendedName>
    <alternativeName>
        <fullName evidence="8">39S ribosomal protein L24, mitochondrial</fullName>
    </alternativeName>
</protein>
<dbReference type="GO" id="GO:0006412">
    <property type="term" value="P:translation"/>
    <property type="evidence" value="ECO:0007669"/>
    <property type="project" value="InterPro"/>
</dbReference>
<dbReference type="HAMAP" id="MF_01326_B">
    <property type="entry name" value="Ribosomal_uL24_B"/>
    <property type="match status" value="1"/>
</dbReference>
<dbReference type="CDD" id="cd06089">
    <property type="entry name" value="KOW_RPL26"/>
    <property type="match status" value="1"/>
</dbReference>
<dbReference type="SMART" id="SM00739">
    <property type="entry name" value="KOW"/>
    <property type="match status" value="1"/>
</dbReference>
<evidence type="ECO:0000259" key="11">
    <source>
        <dbReference type="SMART" id="SM00739"/>
    </source>
</evidence>
<dbReference type="GO" id="GO:0005840">
    <property type="term" value="C:ribosome"/>
    <property type="evidence" value="ECO:0007669"/>
    <property type="project" value="UniProtKB-KW"/>
</dbReference>